<accession>A0A232FBT1</accession>
<reference evidence="1 2" key="1">
    <citation type="journal article" date="2017" name="Curr. Biol.">
        <title>The Evolution of Venom by Co-option of Single-Copy Genes.</title>
        <authorList>
            <person name="Martinson E.O."/>
            <person name="Mrinalini"/>
            <person name="Kelkar Y.D."/>
            <person name="Chang C.H."/>
            <person name="Werren J.H."/>
        </authorList>
    </citation>
    <scope>NUCLEOTIDE SEQUENCE [LARGE SCALE GENOMIC DNA]</scope>
    <source>
        <strain evidence="1 2">Alberta</strain>
        <tissue evidence="1">Whole body</tissue>
    </source>
</reference>
<dbReference type="AlphaFoldDB" id="A0A232FBT1"/>
<protein>
    <submittedName>
        <fullName evidence="1">Uncharacterized protein</fullName>
    </submittedName>
</protein>
<proteinExistence type="predicted"/>
<dbReference type="Proteomes" id="UP000215335">
    <property type="component" value="Unassembled WGS sequence"/>
</dbReference>
<organism evidence="1 2">
    <name type="scientific">Trichomalopsis sarcophagae</name>
    <dbReference type="NCBI Taxonomy" id="543379"/>
    <lineage>
        <taxon>Eukaryota</taxon>
        <taxon>Metazoa</taxon>
        <taxon>Ecdysozoa</taxon>
        <taxon>Arthropoda</taxon>
        <taxon>Hexapoda</taxon>
        <taxon>Insecta</taxon>
        <taxon>Pterygota</taxon>
        <taxon>Neoptera</taxon>
        <taxon>Endopterygota</taxon>
        <taxon>Hymenoptera</taxon>
        <taxon>Apocrita</taxon>
        <taxon>Proctotrupomorpha</taxon>
        <taxon>Chalcidoidea</taxon>
        <taxon>Pteromalidae</taxon>
        <taxon>Pteromalinae</taxon>
        <taxon>Trichomalopsis</taxon>
    </lineage>
</organism>
<sequence>MRISRRFLFSPALGMLRVGHLA</sequence>
<evidence type="ECO:0000313" key="2">
    <source>
        <dbReference type="Proteomes" id="UP000215335"/>
    </source>
</evidence>
<dbReference type="EMBL" id="NNAY01000453">
    <property type="protein sequence ID" value="OXU28291.1"/>
    <property type="molecule type" value="Genomic_DNA"/>
</dbReference>
<name>A0A232FBT1_9HYME</name>
<gene>
    <name evidence="1" type="ORF">TSAR_003389</name>
</gene>
<comment type="caution">
    <text evidence="1">The sequence shown here is derived from an EMBL/GenBank/DDBJ whole genome shotgun (WGS) entry which is preliminary data.</text>
</comment>
<evidence type="ECO:0000313" key="1">
    <source>
        <dbReference type="EMBL" id="OXU28291.1"/>
    </source>
</evidence>
<keyword evidence="2" id="KW-1185">Reference proteome</keyword>